<dbReference type="InterPro" id="IPR001611">
    <property type="entry name" value="Leu-rich_rpt"/>
</dbReference>
<comment type="caution">
    <text evidence="4">The sequence shown here is derived from an EMBL/GenBank/DDBJ whole genome shotgun (WGS) entry which is preliminary data.</text>
</comment>
<dbReference type="PANTHER" id="PTHR16083">
    <property type="entry name" value="LEUCINE RICH REPEAT CONTAINING PROTEIN"/>
    <property type="match status" value="1"/>
</dbReference>
<dbReference type="STRING" id="3818.A0A445A818"/>
<dbReference type="Proteomes" id="UP000289738">
    <property type="component" value="Chromosome B03"/>
</dbReference>
<dbReference type="InterPro" id="IPR045344">
    <property type="entry name" value="C-JID"/>
</dbReference>
<proteinExistence type="predicted"/>
<dbReference type="Gene3D" id="3.80.10.10">
    <property type="entry name" value="Ribonuclease Inhibitor"/>
    <property type="match status" value="2"/>
</dbReference>
<accession>A0A445A818</accession>
<evidence type="ECO:0000313" key="5">
    <source>
        <dbReference type="Proteomes" id="UP000289738"/>
    </source>
</evidence>
<evidence type="ECO:0000313" key="4">
    <source>
        <dbReference type="EMBL" id="RYR22604.1"/>
    </source>
</evidence>
<protein>
    <recommendedName>
        <fullName evidence="3">C-JID domain-containing protein</fullName>
    </recommendedName>
</protein>
<dbReference type="EMBL" id="SDMP01000013">
    <property type="protein sequence ID" value="RYR22604.1"/>
    <property type="molecule type" value="Genomic_DNA"/>
</dbReference>
<evidence type="ECO:0000259" key="3">
    <source>
        <dbReference type="Pfam" id="PF20160"/>
    </source>
</evidence>
<reference evidence="4 5" key="1">
    <citation type="submission" date="2019-01" db="EMBL/GenBank/DDBJ databases">
        <title>Sequencing of cultivated peanut Arachis hypogaea provides insights into genome evolution and oil improvement.</title>
        <authorList>
            <person name="Chen X."/>
        </authorList>
    </citation>
    <scope>NUCLEOTIDE SEQUENCE [LARGE SCALE GENOMIC DNA]</scope>
    <source>
        <strain evidence="5">cv. Fuhuasheng</strain>
        <tissue evidence="4">Leaves</tissue>
    </source>
</reference>
<gene>
    <name evidence="4" type="ORF">Ahy_B03g067914</name>
</gene>
<dbReference type="AlphaFoldDB" id="A0A445A818"/>
<dbReference type="SUPFAM" id="SSF52058">
    <property type="entry name" value="L domain-like"/>
    <property type="match status" value="1"/>
</dbReference>
<keyword evidence="5" id="KW-1185">Reference proteome</keyword>
<evidence type="ECO:0000256" key="2">
    <source>
        <dbReference type="ARBA" id="ARBA00022737"/>
    </source>
</evidence>
<organism evidence="4 5">
    <name type="scientific">Arachis hypogaea</name>
    <name type="common">Peanut</name>
    <dbReference type="NCBI Taxonomy" id="3818"/>
    <lineage>
        <taxon>Eukaryota</taxon>
        <taxon>Viridiplantae</taxon>
        <taxon>Streptophyta</taxon>
        <taxon>Embryophyta</taxon>
        <taxon>Tracheophyta</taxon>
        <taxon>Spermatophyta</taxon>
        <taxon>Magnoliopsida</taxon>
        <taxon>eudicotyledons</taxon>
        <taxon>Gunneridae</taxon>
        <taxon>Pentapetalae</taxon>
        <taxon>rosids</taxon>
        <taxon>fabids</taxon>
        <taxon>Fabales</taxon>
        <taxon>Fabaceae</taxon>
        <taxon>Papilionoideae</taxon>
        <taxon>50 kb inversion clade</taxon>
        <taxon>dalbergioids sensu lato</taxon>
        <taxon>Dalbergieae</taxon>
        <taxon>Pterocarpus clade</taxon>
        <taxon>Arachis</taxon>
    </lineage>
</organism>
<name>A0A445A818_ARAHY</name>
<keyword evidence="1" id="KW-0433">Leucine-rich repeat</keyword>
<dbReference type="PANTHER" id="PTHR16083:SF83">
    <property type="entry name" value="LEUCINE-RICH REPEAT-CONTAINING PROTEIN 40"/>
    <property type="match status" value="1"/>
</dbReference>
<dbReference type="Pfam" id="PF00560">
    <property type="entry name" value="LRR_1"/>
    <property type="match status" value="2"/>
</dbReference>
<sequence>MRVKLEFKNLHNLTHMELCHSKNLIKIPNLSGASNLSRLDLEGCVALVYLDPSIGSLEKLHFLNLENCKNLSPWQREQLKKLDPDQSVERHMTSSSMCKTLTRPFQFLYSRRRANSVGLLVPCLSRFPALVTLDISFCNLLQIPEAIGNLRCLESLNMGGNNIVTLPHCIKELPVYMQCSIPRYIIDVVIPGAEIPWWFNRQNTAGSSVSLEPSPILEDNNWIGIACCVIFVVHDAPSKWLEEANHSPVLGCGFHGYQLGGKYAVVPIRLKQDLIATELDHMWLIFFSRELFINGYISDLKEGASDLDGIELDTMSDYPEVVEVRS</sequence>
<evidence type="ECO:0000256" key="1">
    <source>
        <dbReference type="ARBA" id="ARBA00022614"/>
    </source>
</evidence>
<keyword evidence="2" id="KW-0677">Repeat</keyword>
<dbReference type="InterPro" id="IPR032675">
    <property type="entry name" value="LRR_dom_sf"/>
</dbReference>
<dbReference type="Pfam" id="PF20160">
    <property type="entry name" value="C-JID"/>
    <property type="match status" value="1"/>
</dbReference>
<feature type="domain" description="C-JID" evidence="3">
    <location>
        <begin position="190"/>
        <end position="251"/>
    </location>
</feature>